<dbReference type="CDD" id="cd08964">
    <property type="entry name" value="L-asparaginase_II"/>
    <property type="match status" value="1"/>
</dbReference>
<evidence type="ECO:0000256" key="2">
    <source>
        <dbReference type="ARBA" id="ARBA00012920"/>
    </source>
</evidence>
<dbReference type="InterPro" id="IPR027475">
    <property type="entry name" value="Asparaginase/glutaminase_AS2"/>
</dbReference>
<feature type="domain" description="Asparaginase/glutaminase C-terminal" evidence="12">
    <location>
        <begin position="263"/>
        <end position="373"/>
    </location>
</feature>
<keyword evidence="10" id="KW-0732">Signal</keyword>
<dbReference type="GO" id="GO:0004067">
    <property type="term" value="F:asparaginase activity"/>
    <property type="evidence" value="ECO:0007669"/>
    <property type="project" value="UniProtKB-UniRule"/>
</dbReference>
<dbReference type="Pfam" id="PF00710">
    <property type="entry name" value="Asparaginase"/>
    <property type="match status" value="1"/>
</dbReference>
<evidence type="ECO:0000256" key="7">
    <source>
        <dbReference type="PROSITE-ProRule" id="PRU10099"/>
    </source>
</evidence>
<dbReference type="Pfam" id="PF17763">
    <property type="entry name" value="Asparaginase_C"/>
    <property type="match status" value="1"/>
</dbReference>
<dbReference type="InterPro" id="IPR020827">
    <property type="entry name" value="Asparaginase/glutaminase_AS1"/>
</dbReference>
<evidence type="ECO:0000259" key="11">
    <source>
        <dbReference type="Pfam" id="PF00710"/>
    </source>
</evidence>
<dbReference type="SUPFAM" id="SSF53774">
    <property type="entry name" value="Glutaminase/Asparaginase"/>
    <property type="match status" value="1"/>
</dbReference>
<evidence type="ECO:0000313" key="14">
    <source>
        <dbReference type="Proteomes" id="UP000322873"/>
    </source>
</evidence>
<reference evidence="13 14" key="1">
    <citation type="submission" date="2019-06" db="EMBL/GenBank/DDBJ databases">
        <title>Genome Sequence of the Brown Rot Fungal Pathogen Monilinia fructicola.</title>
        <authorList>
            <person name="De Miccolis Angelini R.M."/>
            <person name="Landi L."/>
            <person name="Abate D."/>
            <person name="Pollastro S."/>
            <person name="Romanazzi G."/>
            <person name="Faretra F."/>
        </authorList>
    </citation>
    <scope>NUCLEOTIDE SEQUENCE [LARGE SCALE GENOMIC DNA]</scope>
    <source>
        <strain evidence="13 14">Mfrc123</strain>
    </source>
</reference>
<sequence length="379" mass="39369">MLSHLLSISALVVFASASPVVYPRDNTSNPFVFTNSNGLNFTQMNPTLPNITVFATGGTIAGSSSSNTATTGYTAGAVGILTLLNAVPEALNISNVAGVQVANVGSSDVTSSILLDLSKKINEFVCNDDTMSGAVITHGTDTLEETAFFLDATVNCNKPVVIVGSMRPSTAISADGPFNLLEAITVGVSPKAVGRGALVVLNDRIVSAYYVTKTNANTLDTFKAVEQGNLGALISNTPYFFYPPVEPTGKIAYDVSNVTEIPRVDIIFSNQDMHNDTLYNAVSSGAKGIVIAGAGAGGVSTSFNYALEDVIKRFNIPIVQSTRAPFGEVPLSDISSDTATHIASGYLNPPKSKVLLGILLAEGKNITEISDAFSGSGVA</sequence>
<evidence type="ECO:0000256" key="4">
    <source>
        <dbReference type="ARBA" id="ARBA00049366"/>
    </source>
</evidence>
<dbReference type="PIRSF" id="PIRSF001220">
    <property type="entry name" value="L-ASNase_gatD"/>
    <property type="match status" value="1"/>
</dbReference>
<dbReference type="PRINTS" id="PR00139">
    <property type="entry name" value="ASNGLNASE"/>
</dbReference>
<dbReference type="InterPro" id="IPR027473">
    <property type="entry name" value="L-asparaginase_C"/>
</dbReference>
<dbReference type="FunFam" id="3.40.50.40:FF:000007">
    <property type="entry name" value="L-asparaginase"/>
    <property type="match status" value="1"/>
</dbReference>
<name>A0A5M9JPF1_MONFR</name>
<evidence type="ECO:0000256" key="9">
    <source>
        <dbReference type="RuleBase" id="RU004456"/>
    </source>
</evidence>
<dbReference type="SMART" id="SM00870">
    <property type="entry name" value="Asparaginase"/>
    <property type="match status" value="1"/>
</dbReference>
<dbReference type="PROSITE" id="PS51732">
    <property type="entry name" value="ASN_GLN_ASE_3"/>
    <property type="match status" value="1"/>
</dbReference>
<evidence type="ECO:0000256" key="8">
    <source>
        <dbReference type="PROSITE-ProRule" id="PRU10100"/>
    </source>
</evidence>
<evidence type="ECO:0000256" key="10">
    <source>
        <dbReference type="SAM" id="SignalP"/>
    </source>
</evidence>
<dbReference type="EC" id="3.5.1.1" evidence="2"/>
<dbReference type="PANTHER" id="PTHR11707:SF28">
    <property type="entry name" value="60 KDA LYSOPHOSPHOLIPASE"/>
    <property type="match status" value="1"/>
</dbReference>
<accession>A0A5M9JPF1</accession>
<dbReference type="InterPro" id="IPR027474">
    <property type="entry name" value="L-asparaginase_N"/>
</dbReference>
<dbReference type="FunFam" id="3.40.50.1170:FF:000001">
    <property type="entry name" value="L-asparaginase 2"/>
    <property type="match status" value="1"/>
</dbReference>
<feature type="signal peptide" evidence="10">
    <location>
        <begin position="1"/>
        <end position="17"/>
    </location>
</feature>
<feature type="chain" id="PRO_5024413135" description="asparaginase" evidence="10">
    <location>
        <begin position="18"/>
        <end position="379"/>
    </location>
</feature>
<keyword evidence="3" id="KW-0378">Hydrolase</keyword>
<feature type="active site" description="O-isoaspartyl threonine intermediate" evidence="5">
    <location>
        <position position="59"/>
    </location>
</feature>
<feature type="active site" evidence="7">
    <location>
        <position position="59"/>
    </location>
</feature>
<dbReference type="PIRSF" id="PIRSF500176">
    <property type="entry name" value="L_ASNase"/>
    <property type="match status" value="1"/>
</dbReference>
<evidence type="ECO:0000313" key="13">
    <source>
        <dbReference type="EMBL" id="KAA8569682.1"/>
    </source>
</evidence>
<evidence type="ECO:0000256" key="5">
    <source>
        <dbReference type="PIRSR" id="PIRSR001220-1"/>
    </source>
</evidence>
<dbReference type="PROSITE" id="PS00917">
    <property type="entry name" value="ASN_GLN_ASE_2"/>
    <property type="match status" value="1"/>
</dbReference>
<comment type="caution">
    <text evidence="13">The sequence shown here is derived from an EMBL/GenBank/DDBJ whole genome shotgun (WGS) entry which is preliminary data.</text>
</comment>
<keyword evidence="14" id="KW-1185">Reference proteome</keyword>
<dbReference type="PANTHER" id="PTHR11707">
    <property type="entry name" value="L-ASPARAGINASE"/>
    <property type="match status" value="1"/>
</dbReference>
<dbReference type="VEuPathDB" id="FungiDB:MFRU_004g03940"/>
<dbReference type="Proteomes" id="UP000322873">
    <property type="component" value="Unassembled WGS sequence"/>
</dbReference>
<dbReference type="InterPro" id="IPR040919">
    <property type="entry name" value="Asparaginase_C"/>
</dbReference>
<dbReference type="EMBL" id="VICG01000008">
    <property type="protein sequence ID" value="KAA8569682.1"/>
    <property type="molecule type" value="Genomic_DNA"/>
</dbReference>
<dbReference type="GO" id="GO:0006530">
    <property type="term" value="P:L-asparagine catabolic process"/>
    <property type="evidence" value="ECO:0007669"/>
    <property type="project" value="UniProtKB-ARBA"/>
</dbReference>
<evidence type="ECO:0000259" key="12">
    <source>
        <dbReference type="Pfam" id="PF17763"/>
    </source>
</evidence>
<dbReference type="InterPro" id="IPR036152">
    <property type="entry name" value="Asp/glu_Ase-like_sf"/>
</dbReference>
<dbReference type="InterPro" id="IPR037152">
    <property type="entry name" value="L-asparaginase_N_sf"/>
</dbReference>
<dbReference type="AlphaFoldDB" id="A0A5M9JPF1"/>
<dbReference type="Gene3D" id="3.40.50.1170">
    <property type="entry name" value="L-asparaginase, N-terminal domain"/>
    <property type="match status" value="1"/>
</dbReference>
<gene>
    <name evidence="13" type="ORF">EYC84_001276</name>
</gene>
<feature type="active site" evidence="8">
    <location>
        <position position="140"/>
    </location>
</feature>
<dbReference type="NCBIfam" id="TIGR00520">
    <property type="entry name" value="asnASE_II"/>
    <property type="match status" value="1"/>
</dbReference>
<evidence type="ECO:0000256" key="1">
    <source>
        <dbReference type="ARBA" id="ARBA00010518"/>
    </source>
</evidence>
<evidence type="ECO:0000256" key="3">
    <source>
        <dbReference type="ARBA" id="ARBA00022801"/>
    </source>
</evidence>
<comment type="similarity">
    <text evidence="1 9">Belongs to the asparaginase 1 family.</text>
</comment>
<dbReference type="Gene3D" id="3.40.50.40">
    <property type="match status" value="1"/>
</dbReference>
<organism evidence="13 14">
    <name type="scientific">Monilinia fructicola</name>
    <name type="common">Brown rot fungus</name>
    <name type="synonym">Ciboria fructicola</name>
    <dbReference type="NCBI Taxonomy" id="38448"/>
    <lineage>
        <taxon>Eukaryota</taxon>
        <taxon>Fungi</taxon>
        <taxon>Dikarya</taxon>
        <taxon>Ascomycota</taxon>
        <taxon>Pezizomycotina</taxon>
        <taxon>Leotiomycetes</taxon>
        <taxon>Helotiales</taxon>
        <taxon>Sclerotiniaceae</taxon>
        <taxon>Monilinia</taxon>
    </lineage>
</organism>
<evidence type="ECO:0000256" key="6">
    <source>
        <dbReference type="PIRSR" id="PIRSR001220-2"/>
    </source>
</evidence>
<comment type="catalytic activity">
    <reaction evidence="4">
        <text>L-asparagine + H2O = L-aspartate + NH4(+)</text>
        <dbReference type="Rhea" id="RHEA:21016"/>
        <dbReference type="ChEBI" id="CHEBI:15377"/>
        <dbReference type="ChEBI" id="CHEBI:28938"/>
        <dbReference type="ChEBI" id="CHEBI:29991"/>
        <dbReference type="ChEBI" id="CHEBI:58048"/>
        <dbReference type="EC" id="3.5.1.1"/>
    </reaction>
</comment>
<protein>
    <recommendedName>
        <fullName evidence="2">asparaginase</fullName>
        <ecNumber evidence="2">3.5.1.1</ecNumber>
    </recommendedName>
</protein>
<feature type="binding site" evidence="6">
    <location>
        <begin position="140"/>
        <end position="141"/>
    </location>
    <ligand>
        <name>substrate</name>
    </ligand>
</feature>
<dbReference type="InterPro" id="IPR006034">
    <property type="entry name" value="Asparaginase/glutaminase-like"/>
</dbReference>
<proteinExistence type="inferred from homology"/>
<dbReference type="PROSITE" id="PS00144">
    <property type="entry name" value="ASN_GLN_ASE_1"/>
    <property type="match status" value="1"/>
</dbReference>
<feature type="binding site" evidence="6">
    <location>
        <position position="106"/>
    </location>
    <ligand>
        <name>substrate</name>
    </ligand>
</feature>
<dbReference type="InterPro" id="IPR004550">
    <property type="entry name" value="AsnASE_II"/>
</dbReference>
<feature type="domain" description="L-asparaginase N-terminal" evidence="11">
    <location>
        <begin position="50"/>
        <end position="243"/>
    </location>
</feature>